<dbReference type="GO" id="GO:0008237">
    <property type="term" value="F:metallopeptidase activity"/>
    <property type="evidence" value="ECO:0007669"/>
    <property type="project" value="UniProtKB-KW"/>
</dbReference>
<protein>
    <recommendedName>
        <fullName evidence="10">Peptidase M50 domain-containing protein</fullName>
    </recommendedName>
</protein>
<evidence type="ECO:0000313" key="8">
    <source>
        <dbReference type="EMBL" id="HIQ67579.1"/>
    </source>
</evidence>
<evidence type="ECO:0000256" key="7">
    <source>
        <dbReference type="SAM" id="Phobius"/>
    </source>
</evidence>
<keyword evidence="4" id="KW-0378">Hydrolase</keyword>
<accession>A0A9D1CMR5</accession>
<sequence length="195" mass="21174">MWKFQRLPIDLRPGFFLLLAAGLLFFPLPWVGAWLLAVTVHETFHLLAARLSGGAVGGIALGGGGVEIKIGPLEPKQAFLTAMAGPLGSIFLVFLAPWLPRTAVCGFLQAVFNLLPIMPLDGGRALGVLLCRFLKNGRRVAARVENGTIFLAFAACVYGFFRLELGIFPILLLLLFLFKTGKIKISCKPGLQRLQ</sequence>
<dbReference type="PANTHER" id="PTHR39188:SF3">
    <property type="entry name" value="STAGE IV SPORULATION PROTEIN FB"/>
    <property type="match status" value="1"/>
</dbReference>
<comment type="similarity">
    <text evidence="2">Belongs to the peptidase M50B family.</text>
</comment>
<evidence type="ECO:0000256" key="4">
    <source>
        <dbReference type="ARBA" id="ARBA00022801"/>
    </source>
</evidence>
<gene>
    <name evidence="8" type="ORF">IAB74_03600</name>
</gene>
<keyword evidence="7" id="KW-0812">Transmembrane</keyword>
<dbReference type="EMBL" id="DVFK01000055">
    <property type="protein sequence ID" value="HIQ67579.1"/>
    <property type="molecule type" value="Genomic_DNA"/>
</dbReference>
<keyword evidence="5" id="KW-0862">Zinc</keyword>
<dbReference type="Proteomes" id="UP000886796">
    <property type="component" value="Unassembled WGS sequence"/>
</dbReference>
<evidence type="ECO:0000313" key="9">
    <source>
        <dbReference type="Proteomes" id="UP000886796"/>
    </source>
</evidence>
<evidence type="ECO:0000256" key="2">
    <source>
        <dbReference type="ARBA" id="ARBA00007931"/>
    </source>
</evidence>
<evidence type="ECO:0000256" key="1">
    <source>
        <dbReference type="ARBA" id="ARBA00001947"/>
    </source>
</evidence>
<feature type="transmembrane region" description="Helical" evidence="7">
    <location>
        <begin position="78"/>
        <end position="99"/>
    </location>
</feature>
<evidence type="ECO:0008006" key="10">
    <source>
        <dbReference type="Google" id="ProtNLM"/>
    </source>
</evidence>
<keyword evidence="3" id="KW-0645">Protease</keyword>
<keyword evidence="7" id="KW-1133">Transmembrane helix</keyword>
<organism evidence="8 9">
    <name type="scientific">Candidatus Faecousia excrementigallinarum</name>
    <dbReference type="NCBI Taxonomy" id="2840806"/>
    <lineage>
        <taxon>Bacteria</taxon>
        <taxon>Bacillati</taxon>
        <taxon>Bacillota</taxon>
        <taxon>Clostridia</taxon>
        <taxon>Eubacteriales</taxon>
        <taxon>Oscillospiraceae</taxon>
        <taxon>Faecousia</taxon>
    </lineage>
</organism>
<feature type="transmembrane region" description="Helical" evidence="7">
    <location>
        <begin position="149"/>
        <end position="178"/>
    </location>
</feature>
<keyword evidence="7" id="KW-0472">Membrane</keyword>
<dbReference type="GO" id="GO:0006508">
    <property type="term" value="P:proteolysis"/>
    <property type="evidence" value="ECO:0007669"/>
    <property type="project" value="UniProtKB-KW"/>
</dbReference>
<feature type="transmembrane region" description="Helical" evidence="7">
    <location>
        <begin position="15"/>
        <end position="37"/>
    </location>
</feature>
<reference evidence="8" key="2">
    <citation type="journal article" date="2021" name="PeerJ">
        <title>Extensive microbial diversity within the chicken gut microbiome revealed by metagenomics and culture.</title>
        <authorList>
            <person name="Gilroy R."/>
            <person name="Ravi A."/>
            <person name="Getino M."/>
            <person name="Pursley I."/>
            <person name="Horton D.L."/>
            <person name="Alikhan N.F."/>
            <person name="Baker D."/>
            <person name="Gharbi K."/>
            <person name="Hall N."/>
            <person name="Watson M."/>
            <person name="Adriaenssens E.M."/>
            <person name="Foster-Nyarko E."/>
            <person name="Jarju S."/>
            <person name="Secka A."/>
            <person name="Antonio M."/>
            <person name="Oren A."/>
            <person name="Chaudhuri R.R."/>
            <person name="La Ragione R."/>
            <person name="Hildebrand F."/>
            <person name="Pallen M.J."/>
        </authorList>
    </citation>
    <scope>NUCLEOTIDE SEQUENCE</scope>
    <source>
        <strain evidence="8">13361</strain>
    </source>
</reference>
<comment type="caution">
    <text evidence="8">The sequence shown here is derived from an EMBL/GenBank/DDBJ whole genome shotgun (WGS) entry which is preliminary data.</text>
</comment>
<dbReference type="AlphaFoldDB" id="A0A9D1CMR5"/>
<reference evidence="8" key="1">
    <citation type="submission" date="2020-10" db="EMBL/GenBank/DDBJ databases">
        <authorList>
            <person name="Gilroy R."/>
        </authorList>
    </citation>
    <scope>NUCLEOTIDE SEQUENCE</scope>
    <source>
        <strain evidence="8">13361</strain>
    </source>
</reference>
<name>A0A9D1CMR5_9FIRM</name>
<proteinExistence type="inferred from homology"/>
<evidence type="ECO:0000256" key="6">
    <source>
        <dbReference type="ARBA" id="ARBA00023049"/>
    </source>
</evidence>
<comment type="cofactor">
    <cofactor evidence="1">
        <name>Zn(2+)</name>
        <dbReference type="ChEBI" id="CHEBI:29105"/>
    </cofactor>
</comment>
<feature type="transmembrane region" description="Helical" evidence="7">
    <location>
        <begin position="43"/>
        <end position="66"/>
    </location>
</feature>
<evidence type="ECO:0000256" key="5">
    <source>
        <dbReference type="ARBA" id="ARBA00022833"/>
    </source>
</evidence>
<evidence type="ECO:0000256" key="3">
    <source>
        <dbReference type="ARBA" id="ARBA00022670"/>
    </source>
</evidence>
<dbReference type="PANTHER" id="PTHR39188">
    <property type="entry name" value="MEMBRANE-ASSOCIATED ZINC METALLOPROTEASE M50B"/>
    <property type="match status" value="1"/>
</dbReference>
<keyword evidence="6" id="KW-0482">Metalloprotease</keyword>